<evidence type="ECO:0000313" key="2">
    <source>
        <dbReference type="Proteomes" id="UP001432322"/>
    </source>
</evidence>
<dbReference type="EMBL" id="BTSY01000005">
    <property type="protein sequence ID" value="GMT27667.1"/>
    <property type="molecule type" value="Genomic_DNA"/>
</dbReference>
<protein>
    <submittedName>
        <fullName evidence="1">Uncharacterized protein</fullName>
    </submittedName>
</protein>
<name>A0AAV5W758_9BILA</name>
<accession>A0AAV5W758</accession>
<feature type="non-terminal residue" evidence="1">
    <location>
        <position position="1"/>
    </location>
</feature>
<feature type="non-terminal residue" evidence="1">
    <location>
        <position position="65"/>
    </location>
</feature>
<proteinExistence type="predicted"/>
<dbReference type="Proteomes" id="UP001432322">
    <property type="component" value="Unassembled WGS sequence"/>
</dbReference>
<evidence type="ECO:0000313" key="1">
    <source>
        <dbReference type="EMBL" id="GMT27667.1"/>
    </source>
</evidence>
<comment type="caution">
    <text evidence="1">The sequence shown here is derived from an EMBL/GenBank/DDBJ whole genome shotgun (WGS) entry which is preliminary data.</text>
</comment>
<keyword evidence="2" id="KW-1185">Reference proteome</keyword>
<reference evidence="1" key="1">
    <citation type="submission" date="2023-10" db="EMBL/GenBank/DDBJ databases">
        <title>Genome assembly of Pristionchus species.</title>
        <authorList>
            <person name="Yoshida K."/>
            <person name="Sommer R.J."/>
        </authorList>
    </citation>
    <scope>NUCLEOTIDE SEQUENCE</scope>
    <source>
        <strain evidence="1">RS5133</strain>
    </source>
</reference>
<sequence>VDEWELDKSLYALFQLNGAQHYNVKERAREIRQYLKGPSAKKPKMEEKEPFPLLKLPAELILHFL</sequence>
<organism evidence="1 2">
    <name type="scientific">Pristionchus fissidentatus</name>
    <dbReference type="NCBI Taxonomy" id="1538716"/>
    <lineage>
        <taxon>Eukaryota</taxon>
        <taxon>Metazoa</taxon>
        <taxon>Ecdysozoa</taxon>
        <taxon>Nematoda</taxon>
        <taxon>Chromadorea</taxon>
        <taxon>Rhabditida</taxon>
        <taxon>Rhabditina</taxon>
        <taxon>Diplogasteromorpha</taxon>
        <taxon>Diplogasteroidea</taxon>
        <taxon>Neodiplogasteridae</taxon>
        <taxon>Pristionchus</taxon>
    </lineage>
</organism>
<gene>
    <name evidence="1" type="ORF">PFISCL1PPCAC_18964</name>
</gene>
<dbReference type="AlphaFoldDB" id="A0AAV5W758"/>